<dbReference type="EMBL" id="BK015264">
    <property type="protein sequence ID" value="DAD98566.1"/>
    <property type="molecule type" value="Genomic_DNA"/>
</dbReference>
<name>A0A8S5NV00_9CAUD</name>
<sequence>MYIFRQNDKKCRQYVFTYCRVGNRKKFFFFRKSGSL</sequence>
<proteinExistence type="predicted"/>
<protein>
    <submittedName>
        <fullName evidence="1">Uncharacterized protein</fullName>
    </submittedName>
</protein>
<evidence type="ECO:0000313" key="1">
    <source>
        <dbReference type="EMBL" id="DAD98566.1"/>
    </source>
</evidence>
<organism evidence="1">
    <name type="scientific">Siphoviridae sp. ctTnV63</name>
    <dbReference type="NCBI Taxonomy" id="2825523"/>
    <lineage>
        <taxon>Viruses</taxon>
        <taxon>Duplodnaviria</taxon>
        <taxon>Heunggongvirae</taxon>
        <taxon>Uroviricota</taxon>
        <taxon>Caudoviricetes</taxon>
    </lineage>
</organism>
<accession>A0A8S5NV00</accession>
<reference evidence="1" key="1">
    <citation type="journal article" date="2021" name="Proc. Natl. Acad. Sci. U.S.A.">
        <title>A Catalog of Tens of Thousands of Viruses from Human Metagenomes Reveals Hidden Associations with Chronic Diseases.</title>
        <authorList>
            <person name="Tisza M.J."/>
            <person name="Buck C.B."/>
        </authorList>
    </citation>
    <scope>NUCLEOTIDE SEQUENCE</scope>
    <source>
        <strain evidence="1">CtTnV63</strain>
    </source>
</reference>